<protein>
    <submittedName>
        <fullName evidence="1">Thioredoxin family protein</fullName>
    </submittedName>
</protein>
<dbReference type="Proteomes" id="UP001428817">
    <property type="component" value="Unassembled WGS sequence"/>
</dbReference>
<proteinExistence type="predicted"/>
<gene>
    <name evidence="1" type="ORF">GCM10023321_40540</name>
</gene>
<dbReference type="Pfam" id="PF05988">
    <property type="entry name" value="DUF899"/>
    <property type="match status" value="1"/>
</dbReference>
<sequence length="252" mass="28773">MTSPQKIVTPDKWLAARVELLKKEKELTRLRDAIAAERRELPWVKIEKEYVFDAPDGPVSLADLFEGRSQLVVKHYMMAPGQTTPCVGCAFEADHVSGALTHLNNHDVSYAAVARAPIGEIEPFRRRMGWEFRFVSSFRSDFNYDFNVSFPADRVPDGTIYYNYRECQVPLEDLSGRSVFHRTPDGEIFHTYSSYGRGGEELLTTYAFLDITPFGRRENGPNHSLTDWVRPHDRYDEGGTVEFTGRYHAPSA</sequence>
<dbReference type="InterPro" id="IPR036249">
    <property type="entry name" value="Thioredoxin-like_sf"/>
</dbReference>
<evidence type="ECO:0000313" key="1">
    <source>
        <dbReference type="EMBL" id="GAA5159420.1"/>
    </source>
</evidence>
<evidence type="ECO:0000313" key="2">
    <source>
        <dbReference type="Proteomes" id="UP001428817"/>
    </source>
</evidence>
<comment type="caution">
    <text evidence="1">The sequence shown here is derived from an EMBL/GenBank/DDBJ whole genome shotgun (WGS) entry which is preliminary data.</text>
</comment>
<organism evidence="1 2">
    <name type="scientific">Pseudonocardia eucalypti</name>
    <dbReference type="NCBI Taxonomy" id="648755"/>
    <lineage>
        <taxon>Bacteria</taxon>
        <taxon>Bacillati</taxon>
        <taxon>Actinomycetota</taxon>
        <taxon>Actinomycetes</taxon>
        <taxon>Pseudonocardiales</taxon>
        <taxon>Pseudonocardiaceae</taxon>
        <taxon>Pseudonocardia</taxon>
    </lineage>
</organism>
<dbReference type="SUPFAM" id="SSF52833">
    <property type="entry name" value="Thioredoxin-like"/>
    <property type="match status" value="1"/>
</dbReference>
<name>A0ABP9QBL8_9PSEU</name>
<dbReference type="EMBL" id="BAABJP010000018">
    <property type="protein sequence ID" value="GAA5159420.1"/>
    <property type="molecule type" value="Genomic_DNA"/>
</dbReference>
<keyword evidence="2" id="KW-1185">Reference proteome</keyword>
<dbReference type="InterPro" id="IPR010296">
    <property type="entry name" value="DUF899_thioredox"/>
</dbReference>
<accession>A0ABP9QBL8</accession>
<reference evidence="2" key="1">
    <citation type="journal article" date="2019" name="Int. J. Syst. Evol. Microbiol.">
        <title>The Global Catalogue of Microorganisms (GCM) 10K type strain sequencing project: providing services to taxonomists for standard genome sequencing and annotation.</title>
        <authorList>
            <consortium name="The Broad Institute Genomics Platform"/>
            <consortium name="The Broad Institute Genome Sequencing Center for Infectious Disease"/>
            <person name="Wu L."/>
            <person name="Ma J."/>
        </authorList>
    </citation>
    <scope>NUCLEOTIDE SEQUENCE [LARGE SCALE GENOMIC DNA]</scope>
    <source>
        <strain evidence="2">JCM 18303</strain>
    </source>
</reference>
<dbReference type="RefSeq" id="WP_185060270.1">
    <property type="nucleotide sequence ID" value="NZ_BAABJP010000018.1"/>
</dbReference>